<dbReference type="EMBL" id="MFFS01000052">
    <property type="protein sequence ID" value="OGF21760.1"/>
    <property type="molecule type" value="Genomic_DNA"/>
</dbReference>
<dbReference type="AlphaFoldDB" id="A0A1F5S4X6"/>
<gene>
    <name evidence="1" type="ORF">A2Y83_05220</name>
</gene>
<dbReference type="STRING" id="1797985.A2Y83_05220"/>
<organism evidence="1 2">
    <name type="scientific">Candidatus Falkowbacteria bacterium RBG_13_39_14</name>
    <dbReference type="NCBI Taxonomy" id="1797985"/>
    <lineage>
        <taxon>Bacteria</taxon>
        <taxon>Candidatus Falkowiibacteriota</taxon>
    </lineage>
</organism>
<evidence type="ECO:0000313" key="2">
    <source>
        <dbReference type="Proteomes" id="UP000178323"/>
    </source>
</evidence>
<comment type="caution">
    <text evidence="1">The sequence shown here is derived from an EMBL/GenBank/DDBJ whole genome shotgun (WGS) entry which is preliminary data.</text>
</comment>
<sequence length="280" mass="32407">MEEQIASPESMEQKREKINRLMEKISDSINKECPSLVDSEGRIDMDAFEANGIYDNEKVALDKLCVQNQEEFWSGADDEDTVEKKKEALDIWRKEQEDKESLLFEKIAHILFYKILGKEFLVARTSSRDDQKRGIDHFFVDKDTGEIVCGIDAVETDNINPKKLKVREIDENGGATIEYGAVYNPKTASIERKKIEHIPLFYLGISKKEFRNLLANMSEDIGHPSETELEFFGGMIRSMETQREALLKDENIRSKIKENLKKSDMTLARMKGIRYERFGY</sequence>
<protein>
    <submittedName>
        <fullName evidence="1">Uncharacterized protein</fullName>
    </submittedName>
</protein>
<accession>A0A1F5S4X6</accession>
<dbReference type="Proteomes" id="UP000178323">
    <property type="component" value="Unassembled WGS sequence"/>
</dbReference>
<evidence type="ECO:0000313" key="1">
    <source>
        <dbReference type="EMBL" id="OGF21760.1"/>
    </source>
</evidence>
<proteinExistence type="predicted"/>
<name>A0A1F5S4X6_9BACT</name>
<reference evidence="1 2" key="1">
    <citation type="journal article" date="2016" name="Nat. Commun.">
        <title>Thousands of microbial genomes shed light on interconnected biogeochemical processes in an aquifer system.</title>
        <authorList>
            <person name="Anantharaman K."/>
            <person name="Brown C.T."/>
            <person name="Hug L.A."/>
            <person name="Sharon I."/>
            <person name="Castelle C.J."/>
            <person name="Probst A.J."/>
            <person name="Thomas B.C."/>
            <person name="Singh A."/>
            <person name="Wilkins M.J."/>
            <person name="Karaoz U."/>
            <person name="Brodie E.L."/>
            <person name="Williams K.H."/>
            <person name="Hubbard S.S."/>
            <person name="Banfield J.F."/>
        </authorList>
    </citation>
    <scope>NUCLEOTIDE SEQUENCE [LARGE SCALE GENOMIC DNA]</scope>
</reference>